<dbReference type="InterPro" id="IPR001851">
    <property type="entry name" value="ABC_transp_permease"/>
</dbReference>
<evidence type="ECO:0000256" key="4">
    <source>
        <dbReference type="ARBA" id="ARBA00022989"/>
    </source>
</evidence>
<name>A0A6J6U5F4_9ZZZZ</name>
<sequence length="161" mass="16452">MNGSFLGISPALWLVIFLTVLVSFTLRQTVYGRRLQAVGLNPVAARLAGAPSRLIAGSAYVISGTCAALAGVMLSGIAGQSYLGMGDPYLLASIAVVALGGAAFSGGNGHFLGTVAAAILMSLLLTLLVTFHLPEAMRQVVLGLAVLAAVIAGRVRRRTSN</sequence>
<feature type="transmembrane region" description="Helical" evidence="6">
    <location>
        <begin position="54"/>
        <end position="77"/>
    </location>
</feature>
<evidence type="ECO:0000256" key="6">
    <source>
        <dbReference type="SAM" id="Phobius"/>
    </source>
</evidence>
<dbReference type="GO" id="GO:0022857">
    <property type="term" value="F:transmembrane transporter activity"/>
    <property type="evidence" value="ECO:0007669"/>
    <property type="project" value="InterPro"/>
</dbReference>
<evidence type="ECO:0000256" key="5">
    <source>
        <dbReference type="ARBA" id="ARBA00023136"/>
    </source>
</evidence>
<keyword evidence="5 6" id="KW-0472">Membrane</keyword>
<evidence type="ECO:0000256" key="3">
    <source>
        <dbReference type="ARBA" id="ARBA00022692"/>
    </source>
</evidence>
<feature type="transmembrane region" description="Helical" evidence="6">
    <location>
        <begin position="89"/>
        <end position="104"/>
    </location>
</feature>
<evidence type="ECO:0000256" key="2">
    <source>
        <dbReference type="ARBA" id="ARBA00022475"/>
    </source>
</evidence>
<dbReference type="Pfam" id="PF02653">
    <property type="entry name" value="BPD_transp_2"/>
    <property type="match status" value="1"/>
</dbReference>
<feature type="transmembrane region" description="Helical" evidence="6">
    <location>
        <begin position="111"/>
        <end position="131"/>
    </location>
</feature>
<gene>
    <name evidence="7" type="ORF">UFOPK2810_01005</name>
</gene>
<keyword evidence="4 6" id="KW-1133">Transmembrane helix</keyword>
<keyword evidence="2" id="KW-1003">Cell membrane</keyword>
<protein>
    <submittedName>
        <fullName evidence="7">Unannotated protein</fullName>
    </submittedName>
</protein>
<evidence type="ECO:0000256" key="1">
    <source>
        <dbReference type="ARBA" id="ARBA00004651"/>
    </source>
</evidence>
<reference evidence="7" key="1">
    <citation type="submission" date="2020-05" db="EMBL/GenBank/DDBJ databases">
        <authorList>
            <person name="Chiriac C."/>
            <person name="Salcher M."/>
            <person name="Ghai R."/>
            <person name="Kavagutti S V."/>
        </authorList>
    </citation>
    <scope>NUCLEOTIDE SEQUENCE</scope>
</reference>
<dbReference type="PANTHER" id="PTHR32196">
    <property type="entry name" value="ABC TRANSPORTER PERMEASE PROTEIN YPHD-RELATED-RELATED"/>
    <property type="match status" value="1"/>
</dbReference>
<dbReference type="AlphaFoldDB" id="A0A6J6U5F4"/>
<feature type="transmembrane region" description="Helical" evidence="6">
    <location>
        <begin position="6"/>
        <end position="26"/>
    </location>
</feature>
<organism evidence="7">
    <name type="scientific">freshwater metagenome</name>
    <dbReference type="NCBI Taxonomy" id="449393"/>
    <lineage>
        <taxon>unclassified sequences</taxon>
        <taxon>metagenomes</taxon>
        <taxon>ecological metagenomes</taxon>
    </lineage>
</organism>
<feature type="transmembrane region" description="Helical" evidence="6">
    <location>
        <begin position="137"/>
        <end position="155"/>
    </location>
</feature>
<dbReference type="EMBL" id="CAEZYZ010000163">
    <property type="protein sequence ID" value="CAB4754696.1"/>
    <property type="molecule type" value="Genomic_DNA"/>
</dbReference>
<dbReference type="PANTHER" id="PTHR32196:SF72">
    <property type="entry name" value="RIBOSE IMPORT PERMEASE PROTEIN RBSC"/>
    <property type="match status" value="1"/>
</dbReference>
<proteinExistence type="predicted"/>
<evidence type="ECO:0000313" key="7">
    <source>
        <dbReference type="EMBL" id="CAB4754696.1"/>
    </source>
</evidence>
<keyword evidence="3 6" id="KW-0812">Transmembrane</keyword>
<dbReference type="GO" id="GO:0005886">
    <property type="term" value="C:plasma membrane"/>
    <property type="evidence" value="ECO:0007669"/>
    <property type="project" value="UniProtKB-SubCell"/>
</dbReference>
<comment type="subcellular location">
    <subcellularLocation>
        <location evidence="1">Cell membrane</location>
        <topology evidence="1">Multi-pass membrane protein</topology>
    </subcellularLocation>
</comment>
<accession>A0A6J6U5F4</accession>